<keyword evidence="4" id="KW-1185">Reference proteome</keyword>
<dbReference type="AlphaFoldDB" id="S3K2P6"/>
<feature type="compositionally biased region" description="Basic and acidic residues" evidence="1">
    <location>
        <begin position="581"/>
        <end position="593"/>
    </location>
</feature>
<feature type="transmembrane region" description="Helical" evidence="2">
    <location>
        <begin position="9"/>
        <end position="28"/>
    </location>
</feature>
<reference evidence="3 4" key="1">
    <citation type="submission" date="2013-04" db="EMBL/GenBank/DDBJ databases">
        <title>The Genome Sequence of Treponema maltophilum ATCC 51939.</title>
        <authorList>
            <consortium name="The Broad Institute Genomics Platform"/>
            <person name="Earl A."/>
            <person name="Ward D."/>
            <person name="Feldgarden M."/>
            <person name="Gevers D."/>
            <person name="Leonetti C."/>
            <person name="Blanton J.M."/>
            <person name="Dewhirst F.E."/>
            <person name="Izard J."/>
            <person name="Walker B."/>
            <person name="Young S."/>
            <person name="Zeng Q."/>
            <person name="Gargeya S."/>
            <person name="Fitzgerald M."/>
            <person name="Haas B."/>
            <person name="Abouelleil A."/>
            <person name="Allen A.W."/>
            <person name="Alvarado L."/>
            <person name="Arachchi H.M."/>
            <person name="Berlin A.M."/>
            <person name="Chapman S.B."/>
            <person name="Gainer-Dewar J."/>
            <person name="Goldberg J."/>
            <person name="Griggs A."/>
            <person name="Gujja S."/>
            <person name="Hansen M."/>
            <person name="Howarth C."/>
            <person name="Imamovic A."/>
            <person name="Ireland A."/>
            <person name="Larimer J."/>
            <person name="McCowan C."/>
            <person name="Murphy C."/>
            <person name="Pearson M."/>
            <person name="Poon T.W."/>
            <person name="Priest M."/>
            <person name="Roberts A."/>
            <person name="Saif S."/>
            <person name="Shea T."/>
            <person name="Sisk P."/>
            <person name="Sykes S."/>
            <person name="Wortman J."/>
            <person name="Nusbaum C."/>
            <person name="Birren B."/>
        </authorList>
    </citation>
    <scope>NUCLEOTIDE SEQUENCE [LARGE SCALE GENOMIC DNA]</scope>
    <source>
        <strain evidence="3 4">ATCC 51939</strain>
    </source>
</reference>
<keyword evidence="2" id="KW-0812">Transmembrane</keyword>
<evidence type="ECO:0000256" key="1">
    <source>
        <dbReference type="SAM" id="MobiDB-lite"/>
    </source>
</evidence>
<dbReference type="PATRIC" id="fig|1125699.3.peg.2145"/>
<comment type="caution">
    <text evidence="3">The sequence shown here is derived from an EMBL/GenBank/DDBJ whole genome shotgun (WGS) entry which is preliminary data.</text>
</comment>
<keyword evidence="2" id="KW-0472">Membrane</keyword>
<dbReference type="eggNOG" id="ENOG50346PZ">
    <property type="taxonomic scope" value="Bacteria"/>
</dbReference>
<dbReference type="STRING" id="1125699.HMPREF9194_02123"/>
<feature type="region of interest" description="Disordered" evidence="1">
    <location>
        <begin position="576"/>
        <end position="608"/>
    </location>
</feature>
<dbReference type="Proteomes" id="UP000014541">
    <property type="component" value="Unassembled WGS sequence"/>
</dbReference>
<evidence type="ECO:0000313" key="3">
    <source>
        <dbReference type="EMBL" id="EPF31770.1"/>
    </source>
</evidence>
<organism evidence="3 4">
    <name type="scientific">Treponema maltophilum ATCC 51939</name>
    <dbReference type="NCBI Taxonomy" id="1125699"/>
    <lineage>
        <taxon>Bacteria</taxon>
        <taxon>Pseudomonadati</taxon>
        <taxon>Spirochaetota</taxon>
        <taxon>Spirochaetia</taxon>
        <taxon>Spirochaetales</taxon>
        <taxon>Treponemataceae</taxon>
        <taxon>Treponema</taxon>
    </lineage>
</organism>
<proteinExistence type="predicted"/>
<name>S3K2P6_TREMA</name>
<evidence type="ECO:0000313" key="4">
    <source>
        <dbReference type="Proteomes" id="UP000014541"/>
    </source>
</evidence>
<sequence length="608" mass="67378">MAHNPVRKFITLTLLYGIIIFGIFMLQFRNELSVSKSFGTIQLRLSYANAQTAGGSASRLLKNSFYAASKAATLYAVDSNPLVLQTSAKKEIPLVLQNWEEQDKTSFTLFFSEGVSLHFDGNSDQLNVSAHLPARALSLTIPYKTTETYSVTDISQSRALIKSKAETRILQAQTLSGEYVQVSAALPEVRLSPYEEVKEFNFAAIAGSDKAQEGTLQALAAQARTKLFEDFSSVGSENINEPLVAAYLAECLARGTYHDGIGSVSPSFTDGTKRTYFTAPYFNTLVKMNQTLVMERENISYRIQYSLEKNNLDVFELDRLPFVLLQRPSRETAALLNLPASLADFSPTVAQAAGILDVYAALHKARAENASLLAPVLSRCVSVLEKSCKPSDSGTLYVEDKDSRISRALTAKIAHALRYYGKTTGNKNTEAGGTCLLSSALENVASLDSRTLADLYPYIAEDNFYYPHIDVIGSENGHPVWAWTVASSIDYVKEDDGTVVFKTLFPTEETHYMILSGIEQFSSIEIYGLQYRTDPRFETYNSSGYVYNAQTKTLFLKFRHKSPVETVRLFYRSRRASANTAEREEIKQDRPAAAEEPAESEAAPQTSE</sequence>
<evidence type="ECO:0000256" key="2">
    <source>
        <dbReference type="SAM" id="Phobius"/>
    </source>
</evidence>
<accession>S3K2P6</accession>
<keyword evidence="2" id="KW-1133">Transmembrane helix</keyword>
<dbReference type="EMBL" id="ATFF01000006">
    <property type="protein sequence ID" value="EPF31770.1"/>
    <property type="molecule type" value="Genomic_DNA"/>
</dbReference>
<protein>
    <submittedName>
        <fullName evidence="3">Uncharacterized protein</fullName>
    </submittedName>
</protein>
<dbReference type="HOGENOM" id="CLU_028188_0_0_12"/>
<gene>
    <name evidence="3" type="ORF">HMPREF9194_02123</name>
</gene>